<dbReference type="PANTHER" id="PTHR10742">
    <property type="entry name" value="FLAVIN MONOAMINE OXIDASE"/>
    <property type="match status" value="1"/>
</dbReference>
<reference evidence="3" key="1">
    <citation type="journal article" date="2020" name="Nature">
        <title>Giant virus diversity and host interactions through global metagenomics.</title>
        <authorList>
            <person name="Schulz F."/>
            <person name="Roux S."/>
            <person name="Paez-Espino D."/>
            <person name="Jungbluth S."/>
            <person name="Walsh D.A."/>
            <person name="Denef V.J."/>
            <person name="McMahon K.D."/>
            <person name="Konstantinidis K.T."/>
            <person name="Eloe-Fadrosh E.A."/>
            <person name="Kyrpides N.C."/>
            <person name="Woyke T."/>
        </authorList>
    </citation>
    <scope>NUCLEOTIDE SEQUENCE</scope>
    <source>
        <strain evidence="3">GVMAG-M-3300027769-26</strain>
    </source>
</reference>
<proteinExistence type="predicted"/>
<feature type="domain" description="Amine oxidase" evidence="2">
    <location>
        <begin position="13"/>
        <end position="123"/>
    </location>
</feature>
<dbReference type="InterPro" id="IPR002937">
    <property type="entry name" value="Amino_oxidase"/>
</dbReference>
<dbReference type="AlphaFoldDB" id="A0A6C0LE55"/>
<organism evidence="3">
    <name type="scientific">viral metagenome</name>
    <dbReference type="NCBI Taxonomy" id="1070528"/>
    <lineage>
        <taxon>unclassified sequences</taxon>
        <taxon>metagenomes</taxon>
        <taxon>organismal metagenomes</taxon>
    </lineage>
</organism>
<dbReference type="SUPFAM" id="SSF51905">
    <property type="entry name" value="FAD/NAD(P)-binding domain"/>
    <property type="match status" value="1"/>
</dbReference>
<protein>
    <recommendedName>
        <fullName evidence="2">Amine oxidase domain-containing protein</fullName>
    </recommendedName>
</protein>
<dbReference type="PANTHER" id="PTHR10742:SF410">
    <property type="entry name" value="LYSINE-SPECIFIC HISTONE DEMETHYLASE 2"/>
    <property type="match status" value="1"/>
</dbReference>
<keyword evidence="1" id="KW-1133">Transmembrane helix</keyword>
<dbReference type="InterPro" id="IPR050281">
    <property type="entry name" value="Flavin_monoamine_oxidase"/>
</dbReference>
<dbReference type="GO" id="GO:0016491">
    <property type="term" value="F:oxidoreductase activity"/>
    <property type="evidence" value="ECO:0007669"/>
    <property type="project" value="InterPro"/>
</dbReference>
<feature type="transmembrane region" description="Helical" evidence="1">
    <location>
        <begin position="7"/>
        <end position="24"/>
    </location>
</feature>
<sequence>MKRTKHIIVGAGITGLYLAYKLLLKGVSATDIVIFEGSDRIGGRIYTNEHKGFRYSVGAGRLGKKHKYVMKIIKDFKLQDQIINIGKNTNYFVEGRLMNEAELLSHYKSNFKSLNELWRYAIEKKLNGNKYDPCLYNLHNYFSLILSANDVELLKISLGYIGEMYDMNAYNGLITLRKDFDIRNNEFFILRDGIHILCDVLYKYILDAGVSVKFSSILEDVCDSASCAGGERGDKKYVKVSGVKHSYSKLYLTIKRGDYMNIGYFKKYESLFNTVSDGHLLRIFAQYKDVWFKDMPKILTQNKLQFIIPIDYNSGLIQISYSDRYNADFWNAFKNEKDVKKYLTKILNEMFPEKNIKEPEWITMHFWKAGDHMWNVGVNTKKIQEKMDDIFIPKDIYILGETYSERQAWIEGAIETVHKKLNI</sequence>
<accession>A0A6C0LE55</accession>
<keyword evidence="1" id="KW-0812">Transmembrane</keyword>
<evidence type="ECO:0000259" key="2">
    <source>
        <dbReference type="Pfam" id="PF01593"/>
    </source>
</evidence>
<dbReference type="InterPro" id="IPR036188">
    <property type="entry name" value="FAD/NAD-bd_sf"/>
</dbReference>
<keyword evidence="1" id="KW-0472">Membrane</keyword>
<evidence type="ECO:0000256" key="1">
    <source>
        <dbReference type="SAM" id="Phobius"/>
    </source>
</evidence>
<dbReference type="EMBL" id="MN740459">
    <property type="protein sequence ID" value="QHU27522.1"/>
    <property type="molecule type" value="Genomic_DNA"/>
</dbReference>
<dbReference type="Pfam" id="PF01593">
    <property type="entry name" value="Amino_oxidase"/>
    <property type="match status" value="1"/>
</dbReference>
<evidence type="ECO:0000313" key="3">
    <source>
        <dbReference type="EMBL" id="QHU27522.1"/>
    </source>
</evidence>
<dbReference type="Gene3D" id="3.50.50.60">
    <property type="entry name" value="FAD/NAD(P)-binding domain"/>
    <property type="match status" value="1"/>
</dbReference>
<name>A0A6C0LE55_9ZZZZ</name>